<evidence type="ECO:0000313" key="3">
    <source>
        <dbReference type="Proteomes" id="UP001249851"/>
    </source>
</evidence>
<keyword evidence="3" id="KW-1185">Reference proteome</keyword>
<dbReference type="EMBL" id="JARQWQ010000055">
    <property type="protein sequence ID" value="KAK2556499.1"/>
    <property type="molecule type" value="Genomic_DNA"/>
</dbReference>
<sequence length="275" mass="30040">TLKEALKSGVEPSASTSAYVAEGDHQAESGAGGNPGSPQEDTAQPAEIAEPMELDESMESLAEGEPLEITLPVNPLSSSTGCTLRCDEVQSENRQLRNKVKSLQKKLLARSGALKMTKLQKQMPATKETASNNALDDHDVPETSIPTEFSDNDAEAENDEKYETETETETDCTTESDDEDNNDNHPRYSFSLSDLFYCIIGPPLLILITRVFLSLFTLQTYGYWYKPTNRAQAHCVLISVAAAIQVLPHLQNGQSCTGGQASWYRSSSDNNLLQS</sequence>
<proteinExistence type="predicted"/>
<name>A0AAD9Q867_ACRCE</name>
<gene>
    <name evidence="2" type="ORF">P5673_021393</name>
</gene>
<protein>
    <submittedName>
        <fullName evidence="2">Uncharacterized protein</fullName>
    </submittedName>
</protein>
<reference evidence="2" key="1">
    <citation type="journal article" date="2023" name="G3 (Bethesda)">
        <title>Whole genome assembly and annotation of the endangered Caribbean coral Acropora cervicornis.</title>
        <authorList>
            <person name="Selwyn J.D."/>
            <person name="Vollmer S.V."/>
        </authorList>
    </citation>
    <scope>NUCLEOTIDE SEQUENCE</scope>
    <source>
        <strain evidence="2">K2</strain>
    </source>
</reference>
<feature type="non-terminal residue" evidence="2">
    <location>
        <position position="1"/>
    </location>
</feature>
<comment type="caution">
    <text evidence="2">The sequence shown here is derived from an EMBL/GenBank/DDBJ whole genome shotgun (WGS) entry which is preliminary data.</text>
</comment>
<evidence type="ECO:0000313" key="2">
    <source>
        <dbReference type="EMBL" id="KAK2556499.1"/>
    </source>
</evidence>
<reference evidence="2" key="2">
    <citation type="journal article" date="2023" name="Science">
        <title>Genomic signatures of disease resistance in endangered staghorn corals.</title>
        <authorList>
            <person name="Vollmer S.V."/>
            <person name="Selwyn J.D."/>
            <person name="Despard B.A."/>
            <person name="Roesel C.L."/>
        </authorList>
    </citation>
    <scope>NUCLEOTIDE SEQUENCE</scope>
    <source>
        <strain evidence="2">K2</strain>
    </source>
</reference>
<accession>A0AAD9Q867</accession>
<feature type="region of interest" description="Disordered" evidence="1">
    <location>
        <begin position="117"/>
        <end position="185"/>
    </location>
</feature>
<feature type="region of interest" description="Disordered" evidence="1">
    <location>
        <begin position="1"/>
        <end position="60"/>
    </location>
</feature>
<feature type="compositionally biased region" description="Acidic residues" evidence="1">
    <location>
        <begin position="165"/>
        <end position="181"/>
    </location>
</feature>
<dbReference type="AlphaFoldDB" id="A0AAD9Q867"/>
<organism evidence="2 3">
    <name type="scientific">Acropora cervicornis</name>
    <name type="common">Staghorn coral</name>
    <dbReference type="NCBI Taxonomy" id="6130"/>
    <lineage>
        <taxon>Eukaryota</taxon>
        <taxon>Metazoa</taxon>
        <taxon>Cnidaria</taxon>
        <taxon>Anthozoa</taxon>
        <taxon>Hexacorallia</taxon>
        <taxon>Scleractinia</taxon>
        <taxon>Astrocoeniina</taxon>
        <taxon>Acroporidae</taxon>
        <taxon>Acropora</taxon>
    </lineage>
</organism>
<evidence type="ECO:0000256" key="1">
    <source>
        <dbReference type="SAM" id="MobiDB-lite"/>
    </source>
</evidence>
<dbReference type="Proteomes" id="UP001249851">
    <property type="component" value="Unassembled WGS sequence"/>
</dbReference>